<accession>A0A5B7DDJ8</accession>
<dbReference type="AlphaFoldDB" id="A0A5B7DDJ8"/>
<reference evidence="1 2" key="1">
    <citation type="submission" date="2019-05" db="EMBL/GenBank/DDBJ databases">
        <title>Another draft genome of Portunus trituberculatus and its Hox gene families provides insights of decapod evolution.</title>
        <authorList>
            <person name="Jeong J.-H."/>
            <person name="Song I."/>
            <person name="Kim S."/>
            <person name="Choi T."/>
            <person name="Kim D."/>
            <person name="Ryu S."/>
            <person name="Kim W."/>
        </authorList>
    </citation>
    <scope>NUCLEOTIDE SEQUENCE [LARGE SCALE GENOMIC DNA]</scope>
    <source>
        <tissue evidence="1">Muscle</tissue>
    </source>
</reference>
<dbReference type="EMBL" id="VSRR010000765">
    <property type="protein sequence ID" value="MPC19378.1"/>
    <property type="molecule type" value="Genomic_DNA"/>
</dbReference>
<keyword evidence="2" id="KW-1185">Reference proteome</keyword>
<protein>
    <submittedName>
        <fullName evidence="1">Uncharacterized protein</fullName>
    </submittedName>
</protein>
<proteinExistence type="predicted"/>
<dbReference type="Proteomes" id="UP000324222">
    <property type="component" value="Unassembled WGS sequence"/>
</dbReference>
<gene>
    <name evidence="1" type="ORF">E2C01_012290</name>
</gene>
<organism evidence="1 2">
    <name type="scientific">Portunus trituberculatus</name>
    <name type="common">Swimming crab</name>
    <name type="synonym">Neptunus trituberculatus</name>
    <dbReference type="NCBI Taxonomy" id="210409"/>
    <lineage>
        <taxon>Eukaryota</taxon>
        <taxon>Metazoa</taxon>
        <taxon>Ecdysozoa</taxon>
        <taxon>Arthropoda</taxon>
        <taxon>Crustacea</taxon>
        <taxon>Multicrustacea</taxon>
        <taxon>Malacostraca</taxon>
        <taxon>Eumalacostraca</taxon>
        <taxon>Eucarida</taxon>
        <taxon>Decapoda</taxon>
        <taxon>Pleocyemata</taxon>
        <taxon>Brachyura</taxon>
        <taxon>Eubrachyura</taxon>
        <taxon>Portunoidea</taxon>
        <taxon>Portunidae</taxon>
        <taxon>Portuninae</taxon>
        <taxon>Portunus</taxon>
    </lineage>
</organism>
<comment type="caution">
    <text evidence="1">The sequence shown here is derived from an EMBL/GenBank/DDBJ whole genome shotgun (WGS) entry which is preliminary data.</text>
</comment>
<evidence type="ECO:0000313" key="1">
    <source>
        <dbReference type="EMBL" id="MPC19378.1"/>
    </source>
</evidence>
<name>A0A5B7DDJ8_PORTR</name>
<evidence type="ECO:0000313" key="2">
    <source>
        <dbReference type="Proteomes" id="UP000324222"/>
    </source>
</evidence>
<sequence>MEYVAGSEYSMTRTPDVAAVVPPRQMALPPSNVCPRGCKQKKASSFPLPHHTQLILHCRKNNIVLRFHPSRRPTGPPQPVDSSLS</sequence>